<dbReference type="GO" id="GO:0030435">
    <property type="term" value="P:sporulation resulting in formation of a cellular spore"/>
    <property type="evidence" value="ECO:0007669"/>
    <property type="project" value="InterPro"/>
</dbReference>
<accession>K4LLZ1</accession>
<sequence length="322" mass="36134">MRQNLKMRKLAVVLLLVILAWEWSAGCRRPEQKPLRREPETEFRYTEPEITLYDNATGQKKRIKFEEYIAGVVAAEMEPTWPSEALAAQAILARTFTLFKIRYEKGVPQHGADASTSAEEFQAYDPGRITPQVREAVRKTRGEVIKYRGRYIRAWFHSNAGGRTATAVEGLNFTKEPTPYIKSVEDPGQKVAKPEAKAWSASFPVDEVRAAVIEQTGRDPGAITVASIPKKGLSGRAVTIRLGKATISGAALRTALGPDKMRSTLIDRLELRDGVLHMAGRGYGHGVGMSQWGAYYMAEKGRSYRDIIHYYFKDVTIDKIWK</sequence>
<dbReference type="NCBIfam" id="TIGR02669">
    <property type="entry name" value="SpoIID_LytB"/>
    <property type="match status" value="1"/>
</dbReference>
<name>K4LLZ1_THEPS</name>
<gene>
    <name evidence="2" type="primary">spoIID2</name>
    <name evidence="2" type="ordered locus">Tph_c28200</name>
</gene>
<dbReference type="HOGENOM" id="CLU_021203_1_1_9"/>
<dbReference type="STRING" id="1089553.Tph_c28200"/>
<reference evidence="2 3" key="1">
    <citation type="journal article" date="2012" name="BMC Genomics">
        <title>Genome-guided analysis of physiological and morphological traits of the fermentative acetate oxidizer Thermacetogenium phaeum.</title>
        <authorList>
            <person name="Oehler D."/>
            <person name="Poehlein A."/>
            <person name="Leimbach A."/>
            <person name="Muller N."/>
            <person name="Daniel R."/>
            <person name="Gottschalk G."/>
            <person name="Schink B."/>
        </authorList>
    </citation>
    <scope>NUCLEOTIDE SEQUENCE [LARGE SCALE GENOMIC DNA]</scope>
    <source>
        <strain evidence="3">ATCC BAA-254 / DSM 26808 / PB</strain>
    </source>
</reference>
<dbReference type="Pfam" id="PF08486">
    <property type="entry name" value="SpoIID"/>
    <property type="match status" value="1"/>
</dbReference>
<dbReference type="Proteomes" id="UP000000467">
    <property type="component" value="Chromosome"/>
</dbReference>
<feature type="domain" description="Sporulation stage II protein D amidase enhancer LytB N-terminal" evidence="1">
    <location>
        <begin position="55"/>
        <end position="147"/>
    </location>
</feature>
<keyword evidence="3" id="KW-1185">Reference proteome</keyword>
<protein>
    <submittedName>
        <fullName evidence="2">Sporulation stage II protein D</fullName>
    </submittedName>
</protein>
<dbReference type="RefSeq" id="WP_015051844.1">
    <property type="nucleotide sequence ID" value="NC_018870.1"/>
</dbReference>
<dbReference type="InterPro" id="IPR013693">
    <property type="entry name" value="SpoIID/LytB_N"/>
</dbReference>
<dbReference type="EMBL" id="CP003732">
    <property type="protein sequence ID" value="AFV12985.1"/>
    <property type="molecule type" value="Genomic_DNA"/>
</dbReference>
<dbReference type="InterPro" id="IPR013486">
    <property type="entry name" value="SpoIID/LytB"/>
</dbReference>
<evidence type="ECO:0000313" key="2">
    <source>
        <dbReference type="EMBL" id="AFV12985.1"/>
    </source>
</evidence>
<dbReference type="eggNOG" id="COG2385">
    <property type="taxonomic scope" value="Bacteria"/>
</dbReference>
<organism evidence="2 3">
    <name type="scientific">Thermacetogenium phaeum (strain ATCC BAA-254 / DSM 26808 / PB)</name>
    <dbReference type="NCBI Taxonomy" id="1089553"/>
    <lineage>
        <taxon>Bacteria</taxon>
        <taxon>Bacillati</taxon>
        <taxon>Bacillota</taxon>
        <taxon>Clostridia</taxon>
        <taxon>Thermoanaerobacterales</taxon>
        <taxon>Thermoanaerobacteraceae</taxon>
        <taxon>Thermacetogenium</taxon>
    </lineage>
</organism>
<proteinExistence type="predicted"/>
<dbReference type="KEGG" id="tpz:Tph_c28200"/>
<dbReference type="AlphaFoldDB" id="K4LLZ1"/>
<evidence type="ECO:0000259" key="1">
    <source>
        <dbReference type="Pfam" id="PF08486"/>
    </source>
</evidence>
<evidence type="ECO:0000313" key="3">
    <source>
        <dbReference type="Proteomes" id="UP000000467"/>
    </source>
</evidence>